<gene>
    <name evidence="1" type="ORF">EDC42_0647</name>
</gene>
<dbReference type="RefSeq" id="WP_158005590.1">
    <property type="nucleotide sequence ID" value="NZ_RKRG01000001.1"/>
</dbReference>
<dbReference type="Proteomes" id="UP000271783">
    <property type="component" value="Unassembled WGS sequence"/>
</dbReference>
<name>A0A3N5BTI6_9EURY</name>
<evidence type="ECO:0000313" key="2">
    <source>
        <dbReference type="Proteomes" id="UP000271783"/>
    </source>
</evidence>
<reference evidence="1 2" key="1">
    <citation type="submission" date="2018-11" db="EMBL/GenBank/DDBJ databases">
        <title>Genomic Encyclopedia of Type Strains, Phase IV (KMG-IV): sequencing the most valuable type-strain genomes for metagenomic binning, comparative biology and taxonomic classification.</title>
        <authorList>
            <person name="Goeker M."/>
        </authorList>
    </citation>
    <scope>NUCLEOTIDE SEQUENCE [LARGE SCALE GENOMIC DNA]</scope>
    <source>
        <strain evidence="1 2">DSM 11977</strain>
    </source>
</reference>
<dbReference type="EMBL" id="RKRG01000001">
    <property type="protein sequence ID" value="RPF53078.1"/>
    <property type="molecule type" value="Genomic_DNA"/>
</dbReference>
<organism evidence="1 2">
    <name type="scientific">Methanobrevibacter gottschalkii DSM 11977</name>
    <dbReference type="NCBI Taxonomy" id="1122229"/>
    <lineage>
        <taxon>Archaea</taxon>
        <taxon>Methanobacteriati</taxon>
        <taxon>Methanobacteriota</taxon>
        <taxon>Methanomada group</taxon>
        <taxon>Methanobacteria</taxon>
        <taxon>Methanobacteriales</taxon>
        <taxon>Methanobacteriaceae</taxon>
        <taxon>Methanobrevibacter</taxon>
    </lineage>
</organism>
<evidence type="ECO:0000313" key="1">
    <source>
        <dbReference type="EMBL" id="RPF53078.1"/>
    </source>
</evidence>
<proteinExistence type="predicted"/>
<protein>
    <submittedName>
        <fullName evidence="1">Uncharacterized protein</fullName>
    </submittedName>
</protein>
<comment type="caution">
    <text evidence="1">The sequence shown here is derived from an EMBL/GenBank/DDBJ whole genome shotgun (WGS) entry which is preliminary data.</text>
</comment>
<dbReference type="AlphaFoldDB" id="A0A3N5BTI6"/>
<sequence>MEIQPSQFTNSSTAPEIAIALLEIRYANTKNKNTVKILNKIINEVNLTDKEIDEILIENNENNKVFTEKILKIIEKYKDDTTSTIARIIGKHCNRESIQNVKKRREIRRKITLNLLKKENILSKTKK</sequence>
<accession>A0A3N5BTI6</accession>
<keyword evidence="2" id="KW-1185">Reference proteome</keyword>